<dbReference type="Proteomes" id="UP000249123">
    <property type="component" value="Unassembled WGS sequence"/>
</dbReference>
<reference evidence="1 2" key="1">
    <citation type="submission" date="2013-04" db="EMBL/GenBank/DDBJ databases">
        <title>Hyphomonas sp. T24B3 Genome Sequencing.</title>
        <authorList>
            <person name="Lai Q."/>
            <person name="Shao Z."/>
        </authorList>
    </citation>
    <scope>NUCLEOTIDE SEQUENCE [LARGE SCALE GENOMIC DNA]</scope>
    <source>
        <strain evidence="1 2">T24B3</strain>
    </source>
</reference>
<keyword evidence="2" id="KW-1185">Reference proteome</keyword>
<proteinExistence type="predicted"/>
<sequence length="156" mass="17138">MSDGKSNKEVALNMAMAGMMPFLLGRLRDTEEYGAMARTIRELRVERKALRPKAEARIREITERAANEVREIGEEFIRRGAEIDAFVDDRIDALEELVAKFLTENNLEKVLEDISIPSDGVQASVGYSAAGARTDAAIAPRTWGAGATAREPGSQE</sequence>
<accession>A0A8B2PR37</accession>
<evidence type="ECO:0000313" key="2">
    <source>
        <dbReference type="Proteomes" id="UP000249123"/>
    </source>
</evidence>
<dbReference type="RefSeq" id="WP_112063374.1">
    <property type="nucleotide sequence ID" value="NZ_AWFB01000078.1"/>
</dbReference>
<comment type="caution">
    <text evidence="1">The sequence shown here is derived from an EMBL/GenBank/DDBJ whole genome shotgun (WGS) entry which is preliminary data.</text>
</comment>
<gene>
    <name evidence="1" type="ORF">HY3_05575</name>
</gene>
<name>A0A8B2PR37_9PROT</name>
<organism evidence="1 2">
    <name type="scientific">Hyphomonas pacifica</name>
    <dbReference type="NCBI Taxonomy" id="1280941"/>
    <lineage>
        <taxon>Bacteria</taxon>
        <taxon>Pseudomonadati</taxon>
        <taxon>Pseudomonadota</taxon>
        <taxon>Alphaproteobacteria</taxon>
        <taxon>Hyphomonadales</taxon>
        <taxon>Hyphomonadaceae</taxon>
        <taxon>Hyphomonas</taxon>
    </lineage>
</organism>
<dbReference type="AlphaFoldDB" id="A0A8B2PR37"/>
<evidence type="ECO:0000313" key="1">
    <source>
        <dbReference type="EMBL" id="RAN30619.1"/>
    </source>
</evidence>
<protein>
    <submittedName>
        <fullName evidence="1">Uncharacterized protein</fullName>
    </submittedName>
</protein>
<dbReference type="EMBL" id="AWFB01000078">
    <property type="protein sequence ID" value="RAN30619.1"/>
    <property type="molecule type" value="Genomic_DNA"/>
</dbReference>